<dbReference type="GO" id="GO:0046872">
    <property type="term" value="F:metal ion binding"/>
    <property type="evidence" value="ECO:0007669"/>
    <property type="project" value="UniProtKB-KW"/>
</dbReference>
<dbReference type="InterPro" id="IPR000092">
    <property type="entry name" value="Polyprenyl_synt"/>
</dbReference>
<keyword evidence="11" id="KW-1185">Reference proteome</keyword>
<evidence type="ECO:0000256" key="6">
    <source>
        <dbReference type="ARBA" id="ARBA00023268"/>
    </source>
</evidence>
<feature type="non-terminal residue" evidence="10">
    <location>
        <position position="1"/>
    </location>
</feature>
<dbReference type="GO" id="GO:0004659">
    <property type="term" value="F:prenyltransferase activity"/>
    <property type="evidence" value="ECO:0007669"/>
    <property type="project" value="InterPro"/>
</dbReference>
<dbReference type="AlphaFoldDB" id="A0A9W9GCN4"/>
<keyword evidence="2 9" id="KW-0808">Transferase</keyword>
<dbReference type="Proteomes" id="UP001149165">
    <property type="component" value="Unassembled WGS sequence"/>
</dbReference>
<keyword evidence="4" id="KW-0460">Magnesium</keyword>
<keyword evidence="5" id="KW-0456">Lyase</keyword>
<organism evidence="10 11">
    <name type="scientific">Penicillium angulare</name>
    <dbReference type="NCBI Taxonomy" id="116970"/>
    <lineage>
        <taxon>Eukaryota</taxon>
        <taxon>Fungi</taxon>
        <taxon>Dikarya</taxon>
        <taxon>Ascomycota</taxon>
        <taxon>Pezizomycotina</taxon>
        <taxon>Eurotiomycetes</taxon>
        <taxon>Eurotiomycetidae</taxon>
        <taxon>Eurotiales</taxon>
        <taxon>Aspergillaceae</taxon>
        <taxon>Penicillium</taxon>
    </lineage>
</organism>
<evidence type="ECO:0000256" key="9">
    <source>
        <dbReference type="RuleBase" id="RU004466"/>
    </source>
</evidence>
<accession>A0A9W9GCN4</accession>
<gene>
    <name evidence="10" type="ORF">N7456_000514</name>
</gene>
<dbReference type="GO" id="GO:0046165">
    <property type="term" value="P:alcohol biosynthetic process"/>
    <property type="evidence" value="ECO:0007669"/>
    <property type="project" value="UniProtKB-ARBA"/>
</dbReference>
<dbReference type="InterPro" id="IPR033749">
    <property type="entry name" value="Polyprenyl_synt_CS"/>
</dbReference>
<comment type="pathway">
    <text evidence="1">Secondary metabolite biosynthesis; terpenoid biosynthesis.</text>
</comment>
<dbReference type="Pfam" id="PF00348">
    <property type="entry name" value="polyprenyl_synt"/>
    <property type="match status" value="1"/>
</dbReference>
<comment type="similarity">
    <text evidence="9">Belongs to the FPP/GGPP synthase family.</text>
</comment>
<comment type="similarity">
    <text evidence="7">In the C-terminal section; belongs to the FPP/GGPP synthase family.</text>
</comment>
<dbReference type="SFLD" id="SFLDS00005">
    <property type="entry name" value="Isoprenoid_Synthase_Type_I"/>
    <property type="match status" value="1"/>
</dbReference>
<dbReference type="EMBL" id="JAPQKH010000001">
    <property type="protein sequence ID" value="KAJ5116166.1"/>
    <property type="molecule type" value="Genomic_DNA"/>
</dbReference>
<evidence type="ECO:0000256" key="5">
    <source>
        <dbReference type="ARBA" id="ARBA00023239"/>
    </source>
</evidence>
<dbReference type="PROSITE" id="PS00444">
    <property type="entry name" value="POLYPRENYL_SYNTHASE_2"/>
    <property type="match status" value="1"/>
</dbReference>
<comment type="caution">
    <text evidence="10">The sequence shown here is derived from an EMBL/GenBank/DDBJ whole genome shotgun (WGS) entry which is preliminary data.</text>
</comment>
<reference evidence="10" key="2">
    <citation type="journal article" date="2023" name="IMA Fungus">
        <title>Comparative genomic study of the Penicillium genus elucidates a diverse pangenome and 15 lateral gene transfer events.</title>
        <authorList>
            <person name="Petersen C."/>
            <person name="Sorensen T."/>
            <person name="Nielsen M.R."/>
            <person name="Sondergaard T.E."/>
            <person name="Sorensen J.L."/>
            <person name="Fitzpatrick D.A."/>
            <person name="Frisvad J.C."/>
            <person name="Nielsen K.L."/>
        </authorList>
    </citation>
    <scope>NUCLEOTIDE SEQUENCE</scope>
    <source>
        <strain evidence="10">IBT 30069</strain>
    </source>
</reference>
<evidence type="ECO:0000256" key="8">
    <source>
        <dbReference type="ARBA" id="ARBA00038372"/>
    </source>
</evidence>
<dbReference type="InterPro" id="IPR008949">
    <property type="entry name" value="Isoprenoid_synthase_dom_sf"/>
</dbReference>
<comment type="similarity">
    <text evidence="8">In the N-terminal section; belongs to the terpene synthase family.</text>
</comment>
<evidence type="ECO:0000313" key="11">
    <source>
        <dbReference type="Proteomes" id="UP001149165"/>
    </source>
</evidence>
<dbReference type="Gene3D" id="1.10.600.10">
    <property type="entry name" value="Farnesyl Diphosphate Synthase"/>
    <property type="match status" value="1"/>
</dbReference>
<sequence>YISGPIEYLKGLPSKNVRGLLIEALNLWLKVPDDVLKVIERIISILHSASLLIDDIQDESPLRRGKPSAHRIFGVAQTINSANFCYAKAVEDVFELRKCSQKLFLKEIKMLHIGQSYDIHWARTCQCPSIEDYIQMCRLKTGGMFNMLSGIIYHESDNPKVCLEDLTSFTTYLGELFQIRDDYINLASATYQKEKGFAQDLDEGKLSFPLIHLLQNSPDRLMIEYILQQRFQDGYMPSEVKELVLEKIHQTRSLEYTKQRINLLESQTKDALFVLEEKTGVENFMLQYLITQLADV</sequence>
<evidence type="ECO:0000256" key="1">
    <source>
        <dbReference type="ARBA" id="ARBA00004721"/>
    </source>
</evidence>
<dbReference type="GO" id="GO:0043386">
    <property type="term" value="P:mycotoxin biosynthetic process"/>
    <property type="evidence" value="ECO:0007669"/>
    <property type="project" value="UniProtKB-ARBA"/>
</dbReference>
<evidence type="ECO:0000256" key="7">
    <source>
        <dbReference type="ARBA" id="ARBA00038363"/>
    </source>
</evidence>
<evidence type="ECO:0000313" key="10">
    <source>
        <dbReference type="EMBL" id="KAJ5116166.1"/>
    </source>
</evidence>
<dbReference type="PANTHER" id="PTHR12001:SF72">
    <property type="entry name" value="THIJ_PFPI FAMILY PROTEIN (AFU_ORTHOLOGUE AFUA_3G01210)-RELATED"/>
    <property type="match status" value="1"/>
</dbReference>
<dbReference type="GO" id="GO:0008299">
    <property type="term" value="P:isoprenoid biosynthetic process"/>
    <property type="evidence" value="ECO:0007669"/>
    <property type="project" value="InterPro"/>
</dbReference>
<reference evidence="10" key="1">
    <citation type="submission" date="2022-11" db="EMBL/GenBank/DDBJ databases">
        <authorList>
            <person name="Petersen C."/>
        </authorList>
    </citation>
    <scope>NUCLEOTIDE SEQUENCE</scope>
    <source>
        <strain evidence="10">IBT 30069</strain>
    </source>
</reference>
<protein>
    <submittedName>
        <fullName evidence="10">Terpenoid synthase</fullName>
    </submittedName>
</protein>
<dbReference type="SUPFAM" id="SSF48576">
    <property type="entry name" value="Terpenoid synthases"/>
    <property type="match status" value="1"/>
</dbReference>
<dbReference type="OrthoDB" id="6921389at2759"/>
<proteinExistence type="inferred from homology"/>
<evidence type="ECO:0000256" key="4">
    <source>
        <dbReference type="ARBA" id="ARBA00022842"/>
    </source>
</evidence>
<keyword evidence="3" id="KW-0479">Metal-binding</keyword>
<keyword evidence="6" id="KW-0511">Multifunctional enzyme</keyword>
<evidence type="ECO:0000256" key="2">
    <source>
        <dbReference type="ARBA" id="ARBA00022679"/>
    </source>
</evidence>
<dbReference type="GO" id="GO:0016829">
    <property type="term" value="F:lyase activity"/>
    <property type="evidence" value="ECO:0007669"/>
    <property type="project" value="UniProtKB-KW"/>
</dbReference>
<dbReference type="PANTHER" id="PTHR12001">
    <property type="entry name" value="GERANYLGERANYL PYROPHOSPHATE SYNTHASE"/>
    <property type="match status" value="1"/>
</dbReference>
<evidence type="ECO:0000256" key="3">
    <source>
        <dbReference type="ARBA" id="ARBA00022723"/>
    </source>
</evidence>
<name>A0A9W9GCN4_9EURO</name>
<dbReference type="PROSITE" id="PS00723">
    <property type="entry name" value="POLYPRENYL_SYNTHASE_1"/>
    <property type="match status" value="1"/>
</dbReference>